<organism evidence="2 3">
    <name type="scientific">Pseudoxanthomonas wuyuanensis</name>
    <dbReference type="NCBI Taxonomy" id="1073196"/>
    <lineage>
        <taxon>Bacteria</taxon>
        <taxon>Pseudomonadati</taxon>
        <taxon>Pseudomonadota</taxon>
        <taxon>Gammaproteobacteria</taxon>
        <taxon>Lysobacterales</taxon>
        <taxon>Lysobacteraceae</taxon>
        <taxon>Pseudoxanthomonas</taxon>
    </lineage>
</organism>
<feature type="transmembrane region" description="Helical" evidence="1">
    <location>
        <begin position="235"/>
        <end position="255"/>
    </location>
</feature>
<feature type="transmembrane region" description="Helical" evidence="1">
    <location>
        <begin position="12"/>
        <end position="30"/>
    </location>
</feature>
<accession>A0A286D829</accession>
<keyword evidence="3" id="KW-1185">Reference proteome</keyword>
<evidence type="ECO:0000313" key="3">
    <source>
        <dbReference type="Proteomes" id="UP000219374"/>
    </source>
</evidence>
<evidence type="ECO:0000313" key="2">
    <source>
        <dbReference type="EMBL" id="SOD54783.1"/>
    </source>
</evidence>
<name>A0A286D829_9GAMM</name>
<feature type="transmembrane region" description="Helical" evidence="1">
    <location>
        <begin position="128"/>
        <end position="148"/>
    </location>
</feature>
<dbReference type="AlphaFoldDB" id="A0A286D829"/>
<sequence length="287" mass="31000">MTFDVDSFVSSGKHAAAVIPVLIAFGYAFLRAGSAFPLLARAWRLVAGTSPISNERIAAYLRDQRDLSSFQFHSGLRPHSLRQTTQLIDWSDANDVSIERISKCGAYFDLRSLMINEAVLPSKGRTRLAGVATLVLLASTGGLLYGAAMMKYAYLSFRDDGRHFAIADDGARTLRWTLPALPAYGPALDKARCDTLSAGAAAAGFSVEQTSVLCKALGTPELDKMATENLRAQRLFVLFLAALVVGLFWSCGAWVNKTRAARTLSEELRERRSTNSGAGLATTADPT</sequence>
<reference evidence="2 3" key="1">
    <citation type="submission" date="2017-09" db="EMBL/GenBank/DDBJ databases">
        <authorList>
            <person name="Ehlers B."/>
            <person name="Leendertz F.H."/>
        </authorList>
    </citation>
    <scope>NUCLEOTIDE SEQUENCE [LARGE SCALE GENOMIC DNA]</scope>
    <source>
        <strain evidence="2 3">CGMCC 1.10978</strain>
    </source>
</reference>
<dbReference type="RefSeq" id="WP_097122066.1">
    <property type="nucleotide sequence ID" value="NZ_OCND01000005.1"/>
</dbReference>
<dbReference type="Proteomes" id="UP000219374">
    <property type="component" value="Unassembled WGS sequence"/>
</dbReference>
<evidence type="ECO:0000256" key="1">
    <source>
        <dbReference type="SAM" id="Phobius"/>
    </source>
</evidence>
<dbReference type="InterPro" id="IPR046188">
    <property type="entry name" value="DUF6216"/>
</dbReference>
<dbReference type="EMBL" id="OCND01000005">
    <property type="protein sequence ID" value="SOD54783.1"/>
    <property type="molecule type" value="Genomic_DNA"/>
</dbReference>
<protein>
    <submittedName>
        <fullName evidence="2">Uncharacterized protein</fullName>
    </submittedName>
</protein>
<proteinExistence type="predicted"/>
<keyword evidence="1" id="KW-0812">Transmembrane</keyword>
<keyword evidence="1" id="KW-1133">Transmembrane helix</keyword>
<keyword evidence="1" id="KW-0472">Membrane</keyword>
<gene>
    <name evidence="2" type="ORF">SAMN06296416_10543</name>
</gene>
<dbReference type="Pfam" id="PF19723">
    <property type="entry name" value="DUF6216"/>
    <property type="match status" value="1"/>
</dbReference>